<dbReference type="Proteomes" id="UP001215503">
    <property type="component" value="Unassembled WGS sequence"/>
</dbReference>
<keyword evidence="1" id="KW-0175">Coiled coil</keyword>
<dbReference type="Gene3D" id="2.40.10.220">
    <property type="entry name" value="predicted glycosyltransferase like domains"/>
    <property type="match status" value="1"/>
</dbReference>
<feature type="coiled-coil region" evidence="1">
    <location>
        <begin position="100"/>
        <end position="127"/>
    </location>
</feature>
<name>A0ABT5YLH7_9PROT</name>
<organism evidence="3 4">
    <name type="scientific">Aquibaculum arenosum</name>
    <dbReference type="NCBI Taxonomy" id="3032591"/>
    <lineage>
        <taxon>Bacteria</taxon>
        <taxon>Pseudomonadati</taxon>
        <taxon>Pseudomonadota</taxon>
        <taxon>Alphaproteobacteria</taxon>
        <taxon>Rhodospirillales</taxon>
        <taxon>Rhodovibrionaceae</taxon>
        <taxon>Aquibaculum</taxon>
    </lineage>
</organism>
<dbReference type="SUPFAM" id="SSF141371">
    <property type="entry name" value="PilZ domain-like"/>
    <property type="match status" value="1"/>
</dbReference>
<protein>
    <submittedName>
        <fullName evidence="3">PilZ domain-containing protein</fullName>
    </submittedName>
</protein>
<comment type="caution">
    <text evidence="3">The sequence shown here is derived from an EMBL/GenBank/DDBJ whole genome shotgun (WGS) entry which is preliminary data.</text>
</comment>
<proteinExistence type="predicted"/>
<dbReference type="RefSeq" id="WP_275821505.1">
    <property type="nucleotide sequence ID" value="NZ_JARHUD010000004.1"/>
</dbReference>
<reference evidence="3 4" key="1">
    <citation type="submission" date="2023-03" db="EMBL/GenBank/DDBJ databases">
        <title>Fodinicurvata sp. CAU 1616 isolated from sea sendiment.</title>
        <authorList>
            <person name="Kim W."/>
        </authorList>
    </citation>
    <scope>NUCLEOTIDE SEQUENCE [LARGE SCALE GENOMIC DNA]</scope>
    <source>
        <strain evidence="3 4">CAU 1616</strain>
    </source>
</reference>
<keyword evidence="4" id="KW-1185">Reference proteome</keyword>
<evidence type="ECO:0000313" key="4">
    <source>
        <dbReference type="Proteomes" id="UP001215503"/>
    </source>
</evidence>
<dbReference type="Pfam" id="PF07238">
    <property type="entry name" value="PilZ"/>
    <property type="match status" value="1"/>
</dbReference>
<gene>
    <name evidence="3" type="ORF">P2G67_07245</name>
</gene>
<evidence type="ECO:0000313" key="3">
    <source>
        <dbReference type="EMBL" id="MDF2095768.1"/>
    </source>
</evidence>
<accession>A0ABT5YLH7</accession>
<dbReference type="EMBL" id="JARHUD010000004">
    <property type="protein sequence ID" value="MDF2095768.1"/>
    <property type="molecule type" value="Genomic_DNA"/>
</dbReference>
<evidence type="ECO:0000259" key="2">
    <source>
        <dbReference type="Pfam" id="PF07238"/>
    </source>
</evidence>
<feature type="domain" description="PilZ" evidence="2">
    <location>
        <begin position="11"/>
        <end position="94"/>
    </location>
</feature>
<evidence type="ECO:0000256" key="1">
    <source>
        <dbReference type="SAM" id="Coils"/>
    </source>
</evidence>
<sequence>MSGIGQSEEDRRSERRQTLLSAQLTLRPDEPPLSAIIRNISQHGALIQLEMIETLPEQFQLSIPKLQVTRRVRVVWKRGYNVGVEFGKTLAEATRAPGEIDLLHARVAALEATVKSLEARIRQLTGED</sequence>
<dbReference type="InterPro" id="IPR009875">
    <property type="entry name" value="PilZ_domain"/>
</dbReference>